<comment type="caution">
    <text evidence="7">The sequence shown here is derived from an EMBL/GenBank/DDBJ whole genome shotgun (WGS) entry which is preliminary data.</text>
</comment>
<feature type="transmembrane region" description="Helical" evidence="5">
    <location>
        <begin position="16"/>
        <end position="40"/>
    </location>
</feature>
<dbReference type="EMBL" id="NPDX01000001">
    <property type="protein sequence ID" value="PJZ86266.1"/>
    <property type="molecule type" value="Genomic_DNA"/>
</dbReference>
<keyword evidence="3 5" id="KW-1133">Transmembrane helix</keyword>
<dbReference type="CDD" id="cd02440">
    <property type="entry name" value="AdoMet_MTases"/>
    <property type="match status" value="1"/>
</dbReference>
<evidence type="ECO:0000256" key="3">
    <source>
        <dbReference type="ARBA" id="ARBA00022989"/>
    </source>
</evidence>
<proteinExistence type="predicted"/>
<dbReference type="Proteomes" id="UP000232145">
    <property type="component" value="Unassembled WGS sequence"/>
</dbReference>
<evidence type="ECO:0000256" key="1">
    <source>
        <dbReference type="ARBA" id="ARBA00004141"/>
    </source>
</evidence>
<evidence type="ECO:0000256" key="2">
    <source>
        <dbReference type="ARBA" id="ARBA00022692"/>
    </source>
</evidence>
<feature type="transmembrane region" description="Helical" evidence="5">
    <location>
        <begin position="82"/>
        <end position="104"/>
    </location>
</feature>
<dbReference type="Pfam" id="PF04138">
    <property type="entry name" value="GtrA_DPMS_TM"/>
    <property type="match status" value="1"/>
</dbReference>
<reference evidence="7 8" key="1">
    <citation type="submission" date="2017-07" db="EMBL/GenBank/DDBJ databases">
        <title>Leptospira spp. isolated from tropical soils.</title>
        <authorList>
            <person name="Thibeaux R."/>
            <person name="Iraola G."/>
            <person name="Ferres I."/>
            <person name="Bierque E."/>
            <person name="Girault D."/>
            <person name="Soupe-Gilbert M.-E."/>
            <person name="Picardeau M."/>
            <person name="Goarant C."/>
        </authorList>
    </citation>
    <scope>NUCLEOTIDE SEQUENCE [LARGE SCALE GENOMIC DNA]</scope>
    <source>
        <strain evidence="7 8">FH2-B-A1</strain>
    </source>
</reference>
<dbReference type="Pfam" id="PF13489">
    <property type="entry name" value="Methyltransf_23"/>
    <property type="match status" value="1"/>
</dbReference>
<dbReference type="OrthoDB" id="9810247at2"/>
<feature type="domain" description="GtrA/DPMS transmembrane" evidence="6">
    <location>
        <begin position="15"/>
        <end position="134"/>
    </location>
</feature>
<dbReference type="InterPro" id="IPR029063">
    <property type="entry name" value="SAM-dependent_MTases_sf"/>
</dbReference>
<evidence type="ECO:0000256" key="4">
    <source>
        <dbReference type="ARBA" id="ARBA00023136"/>
    </source>
</evidence>
<dbReference type="InterPro" id="IPR007267">
    <property type="entry name" value="GtrA_DPMS_TM"/>
</dbReference>
<evidence type="ECO:0000256" key="5">
    <source>
        <dbReference type="SAM" id="Phobius"/>
    </source>
</evidence>
<keyword evidence="2 5" id="KW-0812">Transmembrane</keyword>
<dbReference type="SUPFAM" id="SSF53335">
    <property type="entry name" value="S-adenosyl-L-methionine-dependent methyltransferases"/>
    <property type="match status" value="1"/>
</dbReference>
<keyword evidence="8" id="KW-1185">Reference proteome</keyword>
<evidence type="ECO:0000313" key="8">
    <source>
        <dbReference type="Proteomes" id="UP000232145"/>
    </source>
</evidence>
<sequence length="380" mass="44695">MWKRLFSLFEGRHYRYLLVGVLVFWINAWMARWIFTYIFFSEGFWQKNLGNLFALELALLFSYPLHKFITWLEGWEDFFPKLIQFHIVSFWSILIRIIIFAIMIFVGFGWLSSSFVSIGFVILINFVTYDQFVFLRKQDSFVSNDFSYSLEGEGIETLETIEEAETYNRWITSKILDYLGQRNLEIGAGTGTIASIVSENFPVEVYDLSKENYSILKKRFKSNLNIQKVGQNIFSVKNWNQYDCIYSSNVMEHIPDDTAVLNHSLKLLKKGGFFVSVVPALPILYSSFDKKIGHFRRYSRKDIKRWENSLEKGFRVKWLEKSYFNPIGAIGWLVKMKLLNQKAIKKQDALIMNSLIPFIAWLDYLPLPFGQSMILVLKKI</sequence>
<dbReference type="GO" id="GO:0000271">
    <property type="term" value="P:polysaccharide biosynthetic process"/>
    <property type="evidence" value="ECO:0007669"/>
    <property type="project" value="InterPro"/>
</dbReference>
<dbReference type="RefSeq" id="WP_100743149.1">
    <property type="nucleotide sequence ID" value="NZ_NPDW01000001.1"/>
</dbReference>
<dbReference type="GO" id="GO:0016020">
    <property type="term" value="C:membrane"/>
    <property type="evidence" value="ECO:0007669"/>
    <property type="project" value="UniProtKB-SubCell"/>
</dbReference>
<organism evidence="7 8">
    <name type="scientific">Leptospira harrisiae</name>
    <dbReference type="NCBI Taxonomy" id="2023189"/>
    <lineage>
        <taxon>Bacteria</taxon>
        <taxon>Pseudomonadati</taxon>
        <taxon>Spirochaetota</taxon>
        <taxon>Spirochaetia</taxon>
        <taxon>Leptospirales</taxon>
        <taxon>Leptospiraceae</taxon>
        <taxon>Leptospira</taxon>
    </lineage>
</organism>
<evidence type="ECO:0000313" key="7">
    <source>
        <dbReference type="EMBL" id="PJZ86266.1"/>
    </source>
</evidence>
<name>A0A2N0APP1_9LEPT</name>
<comment type="subcellular location">
    <subcellularLocation>
        <location evidence="1">Membrane</location>
        <topology evidence="1">Multi-pass membrane protein</topology>
    </subcellularLocation>
</comment>
<dbReference type="Gene3D" id="3.40.50.150">
    <property type="entry name" value="Vaccinia Virus protein VP39"/>
    <property type="match status" value="1"/>
</dbReference>
<gene>
    <name evidence="7" type="ORF">CH364_08910</name>
</gene>
<protein>
    <recommendedName>
        <fullName evidence="6">GtrA/DPMS transmembrane domain-containing protein</fullName>
    </recommendedName>
</protein>
<dbReference type="AlphaFoldDB" id="A0A2N0APP1"/>
<feature type="transmembrane region" description="Helical" evidence="5">
    <location>
        <begin position="110"/>
        <end position="129"/>
    </location>
</feature>
<evidence type="ECO:0000259" key="6">
    <source>
        <dbReference type="Pfam" id="PF04138"/>
    </source>
</evidence>
<accession>A0A2N0APP1</accession>
<keyword evidence="4 5" id="KW-0472">Membrane</keyword>